<protein>
    <submittedName>
        <fullName evidence="1">Uncharacterized protein</fullName>
    </submittedName>
</protein>
<accession>A0A9W7BPS4</accession>
<sequence>MSGFAGAANDELQEAVYNVFTTFCSFGAGQKGAAK</sequence>
<organism evidence="1 2">
    <name type="scientific">Triparma laevis f. inornata</name>
    <dbReference type="NCBI Taxonomy" id="1714386"/>
    <lineage>
        <taxon>Eukaryota</taxon>
        <taxon>Sar</taxon>
        <taxon>Stramenopiles</taxon>
        <taxon>Ochrophyta</taxon>
        <taxon>Bolidophyceae</taxon>
        <taxon>Parmales</taxon>
        <taxon>Triparmaceae</taxon>
        <taxon>Triparma</taxon>
    </lineage>
</organism>
<proteinExistence type="predicted"/>
<feature type="non-terminal residue" evidence="1">
    <location>
        <position position="35"/>
    </location>
</feature>
<dbReference type="AlphaFoldDB" id="A0A9W7BPS4"/>
<evidence type="ECO:0000313" key="1">
    <source>
        <dbReference type="EMBL" id="GMH90473.1"/>
    </source>
</evidence>
<name>A0A9W7BPS4_9STRA</name>
<evidence type="ECO:0000313" key="2">
    <source>
        <dbReference type="Proteomes" id="UP001162640"/>
    </source>
</evidence>
<dbReference type="Proteomes" id="UP001162640">
    <property type="component" value="Unassembled WGS sequence"/>
</dbReference>
<gene>
    <name evidence="1" type="ORF">TL16_g11777</name>
</gene>
<comment type="caution">
    <text evidence="1">The sequence shown here is derived from an EMBL/GenBank/DDBJ whole genome shotgun (WGS) entry which is preliminary data.</text>
</comment>
<dbReference type="EMBL" id="BLQM01000450">
    <property type="protein sequence ID" value="GMH90473.1"/>
    <property type="molecule type" value="Genomic_DNA"/>
</dbReference>
<reference evidence="2" key="1">
    <citation type="journal article" date="2023" name="Commun. Biol.">
        <title>Genome analysis of Parmales, the sister group of diatoms, reveals the evolutionary specialization of diatoms from phago-mixotrophs to photoautotrophs.</title>
        <authorList>
            <person name="Ban H."/>
            <person name="Sato S."/>
            <person name="Yoshikawa S."/>
            <person name="Yamada K."/>
            <person name="Nakamura Y."/>
            <person name="Ichinomiya M."/>
            <person name="Sato N."/>
            <person name="Blanc-Mathieu R."/>
            <person name="Endo H."/>
            <person name="Kuwata A."/>
            <person name="Ogata H."/>
        </authorList>
    </citation>
    <scope>NUCLEOTIDE SEQUENCE [LARGE SCALE GENOMIC DNA]</scope>
</reference>